<evidence type="ECO:0000313" key="2">
    <source>
        <dbReference type="Proteomes" id="UP000251889"/>
    </source>
</evidence>
<protein>
    <submittedName>
        <fullName evidence="1">Uncharacterized protein</fullName>
    </submittedName>
</protein>
<dbReference type="EMBL" id="QMFY01000001">
    <property type="protein sequence ID" value="RAW02897.1"/>
    <property type="molecule type" value="Genomic_DNA"/>
</dbReference>
<sequence length="166" mass="18650">MEFYKVMHLRSIKSIDMKLFLIAIIFFMASSNVLAQNDDASWGKDFTITFSFTGSMDGSQTKLTFTYDSMIYTRNSGMTAPKTDLHTMTASDRTMIIKKMKALKIKEVTSESNMAPVNDGWSEMLCYGSHCIQGGTSAKMTEKNKQIFSEACEFLQTFANGKSKSK</sequence>
<dbReference type="AlphaFoldDB" id="A0A364Y7E5"/>
<keyword evidence="2" id="KW-1185">Reference proteome</keyword>
<accession>A0A364Y7E5</accession>
<gene>
    <name evidence="1" type="ORF">DQQ10_01965</name>
</gene>
<reference evidence="1 2" key="1">
    <citation type="submission" date="2018-06" db="EMBL/GenBank/DDBJ databases">
        <title>Chryseolinea flavus sp. nov., a member of the phylum Bacteroidetes isolated from soil.</title>
        <authorList>
            <person name="Li Y."/>
            <person name="Wang J."/>
        </authorList>
    </citation>
    <scope>NUCLEOTIDE SEQUENCE [LARGE SCALE GENOMIC DNA]</scope>
    <source>
        <strain evidence="1 2">SDU1-6</strain>
    </source>
</reference>
<comment type="caution">
    <text evidence="1">The sequence shown here is derived from an EMBL/GenBank/DDBJ whole genome shotgun (WGS) entry which is preliminary data.</text>
</comment>
<evidence type="ECO:0000313" key="1">
    <source>
        <dbReference type="EMBL" id="RAW02897.1"/>
    </source>
</evidence>
<dbReference type="Proteomes" id="UP000251889">
    <property type="component" value="Unassembled WGS sequence"/>
</dbReference>
<proteinExistence type="predicted"/>
<name>A0A364Y7E5_9BACT</name>
<organism evidence="1 2">
    <name type="scientific">Pseudochryseolinea flava</name>
    <dbReference type="NCBI Taxonomy" id="2059302"/>
    <lineage>
        <taxon>Bacteria</taxon>
        <taxon>Pseudomonadati</taxon>
        <taxon>Bacteroidota</taxon>
        <taxon>Cytophagia</taxon>
        <taxon>Cytophagales</taxon>
        <taxon>Fulvivirgaceae</taxon>
        <taxon>Pseudochryseolinea</taxon>
    </lineage>
</organism>